<evidence type="ECO:0000313" key="2">
    <source>
        <dbReference type="EMBL" id="MFB9739261.1"/>
    </source>
</evidence>
<comment type="caution">
    <text evidence="2">The sequence shown here is derived from an EMBL/GenBank/DDBJ whole genome shotgun (WGS) entry which is preliminary data.</text>
</comment>
<gene>
    <name evidence="2" type="ORF">ACFFRO_29810</name>
</gene>
<evidence type="ECO:0000313" key="3">
    <source>
        <dbReference type="Proteomes" id="UP001589703"/>
    </source>
</evidence>
<dbReference type="RefSeq" id="WP_385860308.1">
    <property type="nucleotide sequence ID" value="NZ_JBHMAR010000082.1"/>
</dbReference>
<dbReference type="Pfam" id="PF03457">
    <property type="entry name" value="HA"/>
    <property type="match status" value="1"/>
</dbReference>
<reference evidence="2 3" key="1">
    <citation type="submission" date="2024-09" db="EMBL/GenBank/DDBJ databases">
        <authorList>
            <person name="Sun Q."/>
            <person name="Mori K."/>
        </authorList>
    </citation>
    <scope>NUCLEOTIDE SEQUENCE [LARGE SCALE GENOMIC DNA]</scope>
    <source>
        <strain evidence="2 3">JCM 10918</strain>
    </source>
</reference>
<dbReference type="PANTHER" id="PTHR33418">
    <property type="entry name" value="HELICASE-ASSOCIATED"/>
    <property type="match status" value="1"/>
</dbReference>
<organism evidence="2 3">
    <name type="scientific">Streptomyces thermocoprophilus</name>
    <dbReference type="NCBI Taxonomy" id="78356"/>
    <lineage>
        <taxon>Bacteria</taxon>
        <taxon>Bacillati</taxon>
        <taxon>Actinomycetota</taxon>
        <taxon>Actinomycetes</taxon>
        <taxon>Kitasatosporales</taxon>
        <taxon>Streptomycetaceae</taxon>
        <taxon>Streptomyces</taxon>
    </lineage>
</organism>
<dbReference type="PANTHER" id="PTHR33418:SF1">
    <property type="entry name" value="HELICASE-ASSOCIATED DOMAIN-CONTAINING PROTEIN"/>
    <property type="match status" value="1"/>
</dbReference>
<proteinExistence type="predicted"/>
<feature type="domain" description="Helicase-associated" evidence="1">
    <location>
        <begin position="81"/>
        <end position="153"/>
    </location>
</feature>
<name>A0ABV5VN63_9ACTN</name>
<dbReference type="EMBL" id="JBHMAR010000082">
    <property type="protein sequence ID" value="MFB9739261.1"/>
    <property type="molecule type" value="Genomic_DNA"/>
</dbReference>
<dbReference type="Proteomes" id="UP001589703">
    <property type="component" value="Unassembled WGS sequence"/>
</dbReference>
<accession>A0ABV5VN63</accession>
<protein>
    <submittedName>
        <fullName evidence="2">Helicase associated domain-containing protein</fullName>
    </submittedName>
</protein>
<dbReference type="InterPro" id="IPR005114">
    <property type="entry name" value="Helicase_assoc"/>
</dbReference>
<keyword evidence="3" id="KW-1185">Reference proteome</keyword>
<evidence type="ECO:0000259" key="1">
    <source>
        <dbReference type="Pfam" id="PF03457"/>
    </source>
</evidence>
<sequence length="156" mass="17962">MSTWGFHAAFHLTRLHLEAGGQLPTEPDKVLHQGEDLGQWVTSVRFGWDKLTTAQQWMCTHILGIQPADEHEKPKPRRTHADTWATNYAAAKQFYEREGHLQVPRRHIETIIVGSGEDQEKRELRLGTWISNQRSRAATLTPERTDLLSTIGMRWT</sequence>
<dbReference type="Gene3D" id="6.10.140.530">
    <property type="match status" value="1"/>
</dbReference>